<evidence type="ECO:0000313" key="1">
    <source>
        <dbReference type="EMBL" id="RIH81365.1"/>
    </source>
</evidence>
<reference evidence="1 2" key="1">
    <citation type="submission" date="2018-08" db="EMBL/GenBank/DDBJ databases">
        <title>Meiothermus terrae DSM 26712 genome sequencing project.</title>
        <authorList>
            <person name="Da Costa M.S."/>
            <person name="Albuquerque L."/>
            <person name="Raposo P."/>
            <person name="Froufe H.J.C."/>
            <person name="Barroso C.S."/>
            <person name="Egas C."/>
        </authorList>
    </citation>
    <scope>NUCLEOTIDE SEQUENCE [LARGE SCALE GENOMIC DNA]</scope>
    <source>
        <strain evidence="1 2">DSM 26712</strain>
    </source>
</reference>
<comment type="caution">
    <text evidence="1">The sequence shown here is derived from an EMBL/GenBank/DDBJ whole genome shotgun (WGS) entry which is preliminary data.</text>
</comment>
<dbReference type="AlphaFoldDB" id="A0A399EAK8"/>
<accession>A0A399EAK8</accession>
<name>A0A399EAK8_9DEIN</name>
<dbReference type="EMBL" id="QXDL01000180">
    <property type="protein sequence ID" value="RIH81365.1"/>
    <property type="molecule type" value="Genomic_DNA"/>
</dbReference>
<dbReference type="OrthoDB" id="582738at2"/>
<sequence length="205" mass="22581">MLDTNALRHFSFAHPEGLAILLTGIGSERAYFPAEVYRQDEGLLPLDDGDDEELSELARGLRWARRSVARLPPDQAKRYQTWLDNSRQLPRHLERGSLVIDPITLEELPQRAQLEQQFGIGKGEAACLVLALRYSGVAVFTSTDKAALRAAQQLAVKVLSGMDVLSGWIKASRPSKAEFGGLIAGLAGAKYTLKGEHLERLYGLL</sequence>
<dbReference type="RefSeq" id="WP_119316145.1">
    <property type="nucleotide sequence ID" value="NZ_QXDL01000180.1"/>
</dbReference>
<organism evidence="1 2">
    <name type="scientific">Calidithermus terrae</name>
    <dbReference type="NCBI Taxonomy" id="1408545"/>
    <lineage>
        <taxon>Bacteria</taxon>
        <taxon>Thermotogati</taxon>
        <taxon>Deinococcota</taxon>
        <taxon>Deinococci</taxon>
        <taxon>Thermales</taxon>
        <taxon>Thermaceae</taxon>
        <taxon>Calidithermus</taxon>
    </lineage>
</organism>
<protein>
    <submittedName>
        <fullName evidence="1">Uncharacterized protein</fullName>
    </submittedName>
</protein>
<keyword evidence="2" id="KW-1185">Reference proteome</keyword>
<evidence type="ECO:0000313" key="2">
    <source>
        <dbReference type="Proteomes" id="UP000265715"/>
    </source>
</evidence>
<gene>
    <name evidence="1" type="ORF">Mterra_03209</name>
</gene>
<proteinExistence type="predicted"/>
<dbReference type="Proteomes" id="UP000265715">
    <property type="component" value="Unassembled WGS sequence"/>
</dbReference>